<reference evidence="1 2" key="1">
    <citation type="submission" date="2021-03" db="EMBL/GenBank/DDBJ databases">
        <title>Genomic Encyclopedia of Type Strains, Phase IV (KMG-IV): sequencing the most valuable type-strain genomes for metagenomic binning, comparative biology and taxonomic classification.</title>
        <authorList>
            <person name="Goeker M."/>
        </authorList>
    </citation>
    <scope>NUCLEOTIDE SEQUENCE [LARGE SCALE GENOMIC DNA]</scope>
    <source>
        <strain evidence="1 2">DSM 40526</strain>
    </source>
</reference>
<dbReference type="Proteomes" id="UP001519310">
    <property type="component" value="Unassembled WGS sequence"/>
</dbReference>
<evidence type="ECO:0000313" key="2">
    <source>
        <dbReference type="Proteomes" id="UP001519310"/>
    </source>
</evidence>
<keyword evidence="2" id="KW-1185">Reference proteome</keyword>
<protein>
    <submittedName>
        <fullName evidence="1">Uncharacterized protein</fullName>
    </submittedName>
</protein>
<proteinExistence type="predicted"/>
<organism evidence="1 2">
    <name type="scientific">Streptomyces avidinii</name>
    <dbReference type="NCBI Taxonomy" id="1895"/>
    <lineage>
        <taxon>Bacteria</taxon>
        <taxon>Bacillati</taxon>
        <taxon>Actinomycetota</taxon>
        <taxon>Actinomycetes</taxon>
        <taxon>Kitasatosporales</taxon>
        <taxon>Streptomycetaceae</taxon>
        <taxon>Streptomyces</taxon>
    </lineage>
</organism>
<comment type="caution">
    <text evidence="1">The sequence shown here is derived from an EMBL/GenBank/DDBJ whole genome shotgun (WGS) entry which is preliminary data.</text>
</comment>
<sequence>MAQITEPLSRNMAAIDGDFSMEGIQKLGNPVPMLVENAGKGLLELWLEPFGQDYWLQPGESFIVTSYGHWSDRPFETAHEPERIQVWAASCFATVTFPDGTEVPGGHQRPRAEYYENG</sequence>
<evidence type="ECO:0000313" key="1">
    <source>
        <dbReference type="EMBL" id="MBP2038418.1"/>
    </source>
</evidence>
<name>A0ABS4L8M5_STRAV</name>
<gene>
    <name evidence="1" type="ORF">J2Z77_004225</name>
</gene>
<dbReference type="RefSeq" id="WP_189974436.1">
    <property type="nucleotide sequence ID" value="NZ_BMVL01000030.1"/>
</dbReference>
<accession>A0ABS4L8M5</accession>
<dbReference type="EMBL" id="JAGGLQ010000007">
    <property type="protein sequence ID" value="MBP2038418.1"/>
    <property type="molecule type" value="Genomic_DNA"/>
</dbReference>